<evidence type="ECO:0000256" key="1">
    <source>
        <dbReference type="SAM" id="SignalP"/>
    </source>
</evidence>
<comment type="caution">
    <text evidence="2">The sequence shown here is derived from an EMBL/GenBank/DDBJ whole genome shotgun (WGS) entry which is preliminary data.</text>
</comment>
<protein>
    <submittedName>
        <fullName evidence="2">Uncharacterized protein</fullName>
    </submittedName>
</protein>
<sequence>MHLYFFLSICLCIGFVYTSPCPDGTQCDDGVCCLRYIFGRTYECCNSELTCVRRFTVGRCHPKTSAQSVRNTRIFRPKINPENEMKKIYYDFYDDLDALFPEIS</sequence>
<reference evidence="2" key="1">
    <citation type="submission" date="2020-08" db="EMBL/GenBank/DDBJ databases">
        <title>Multicomponent nature underlies the extraordinary mechanical properties of spider dragline silk.</title>
        <authorList>
            <person name="Kono N."/>
            <person name="Nakamura H."/>
            <person name="Mori M."/>
            <person name="Yoshida Y."/>
            <person name="Ohtoshi R."/>
            <person name="Malay A.D."/>
            <person name="Moran D.A.P."/>
            <person name="Tomita M."/>
            <person name="Numata K."/>
            <person name="Arakawa K."/>
        </authorList>
    </citation>
    <scope>NUCLEOTIDE SEQUENCE</scope>
</reference>
<dbReference type="Proteomes" id="UP000887013">
    <property type="component" value="Unassembled WGS sequence"/>
</dbReference>
<keyword evidence="3" id="KW-1185">Reference proteome</keyword>
<dbReference type="EMBL" id="BMAW01007190">
    <property type="protein sequence ID" value="GFT02732.1"/>
    <property type="molecule type" value="Genomic_DNA"/>
</dbReference>
<accession>A0A8X6N9P5</accession>
<gene>
    <name evidence="2" type="ORF">NPIL_258431</name>
</gene>
<feature type="chain" id="PRO_5036465421" evidence="1">
    <location>
        <begin position="19"/>
        <end position="104"/>
    </location>
</feature>
<keyword evidence="1" id="KW-0732">Signal</keyword>
<feature type="signal peptide" evidence="1">
    <location>
        <begin position="1"/>
        <end position="18"/>
    </location>
</feature>
<name>A0A8X6N9P5_NEPPI</name>
<evidence type="ECO:0000313" key="3">
    <source>
        <dbReference type="Proteomes" id="UP000887013"/>
    </source>
</evidence>
<organism evidence="2 3">
    <name type="scientific">Nephila pilipes</name>
    <name type="common">Giant wood spider</name>
    <name type="synonym">Nephila maculata</name>
    <dbReference type="NCBI Taxonomy" id="299642"/>
    <lineage>
        <taxon>Eukaryota</taxon>
        <taxon>Metazoa</taxon>
        <taxon>Ecdysozoa</taxon>
        <taxon>Arthropoda</taxon>
        <taxon>Chelicerata</taxon>
        <taxon>Arachnida</taxon>
        <taxon>Araneae</taxon>
        <taxon>Araneomorphae</taxon>
        <taxon>Entelegynae</taxon>
        <taxon>Araneoidea</taxon>
        <taxon>Nephilidae</taxon>
        <taxon>Nephila</taxon>
    </lineage>
</organism>
<proteinExistence type="predicted"/>
<evidence type="ECO:0000313" key="2">
    <source>
        <dbReference type="EMBL" id="GFT02732.1"/>
    </source>
</evidence>
<dbReference type="AlphaFoldDB" id="A0A8X6N9P5"/>